<dbReference type="SFLD" id="SFLDF00275">
    <property type="entry name" value="adenosine_C2_methyltransferase"/>
    <property type="match status" value="1"/>
</dbReference>
<evidence type="ECO:0000256" key="12">
    <source>
        <dbReference type="HAMAP-Rule" id="MF_01849"/>
    </source>
</evidence>
<keyword evidence="12" id="KW-1015">Disulfide bond</keyword>
<evidence type="ECO:0000256" key="8">
    <source>
        <dbReference type="ARBA" id="ARBA00022694"/>
    </source>
</evidence>
<dbReference type="SFLD" id="SFLDG01062">
    <property type="entry name" value="methyltransferase_(Class_A)"/>
    <property type="match status" value="1"/>
</dbReference>
<dbReference type="CDD" id="cd01335">
    <property type="entry name" value="Radical_SAM"/>
    <property type="match status" value="1"/>
</dbReference>
<comment type="subcellular location">
    <subcellularLocation>
        <location evidence="1 12">Cytoplasm</location>
    </subcellularLocation>
</comment>
<dbReference type="EMBL" id="JBHTLU010000056">
    <property type="protein sequence ID" value="MFD1225098.1"/>
    <property type="molecule type" value="Genomic_DNA"/>
</dbReference>
<dbReference type="InterPro" id="IPR058240">
    <property type="entry name" value="rSAM_sf"/>
</dbReference>
<evidence type="ECO:0000256" key="3">
    <source>
        <dbReference type="ARBA" id="ARBA00022490"/>
    </source>
</evidence>
<dbReference type="InterPro" id="IPR013785">
    <property type="entry name" value="Aldolase_TIM"/>
</dbReference>
<evidence type="ECO:0000256" key="2">
    <source>
        <dbReference type="ARBA" id="ARBA00022485"/>
    </source>
</evidence>
<keyword evidence="15" id="KW-1185">Reference proteome</keyword>
<feature type="active site" description="S-methylcysteine intermediate" evidence="12">
    <location>
        <position position="348"/>
    </location>
</feature>
<keyword evidence="2 12" id="KW-0004">4Fe-4S</keyword>
<feature type="binding site" evidence="12">
    <location>
        <position position="130"/>
    </location>
    <ligand>
        <name>[4Fe-4S] cluster</name>
        <dbReference type="ChEBI" id="CHEBI:49883"/>
        <note>4Fe-4S-S-AdoMet</note>
    </ligand>
</feature>
<keyword evidence="7 12" id="KW-0949">S-adenosyl-L-methionine</keyword>
<feature type="binding site" evidence="12">
    <location>
        <position position="305"/>
    </location>
    <ligand>
        <name>S-adenosyl-L-methionine</name>
        <dbReference type="ChEBI" id="CHEBI:59789"/>
    </ligand>
</feature>
<dbReference type="Gene3D" id="1.10.150.530">
    <property type="match status" value="1"/>
</dbReference>
<feature type="binding site" evidence="12">
    <location>
        <begin position="228"/>
        <end position="230"/>
    </location>
    <ligand>
        <name>S-adenosyl-L-methionine</name>
        <dbReference type="ChEBI" id="CHEBI:59789"/>
    </ligand>
</feature>
<comment type="cofactor">
    <cofactor evidence="12">
        <name>[4Fe-4S] cluster</name>
        <dbReference type="ChEBI" id="CHEBI:49883"/>
    </cofactor>
    <text evidence="12">Binds 1 [4Fe-4S] cluster. The cluster is coordinated with 3 cysteines and an exchangeable S-adenosyl-L-methionine.</text>
</comment>
<dbReference type="GO" id="GO:0008168">
    <property type="term" value="F:methyltransferase activity"/>
    <property type="evidence" value="ECO:0007669"/>
    <property type="project" value="UniProtKB-KW"/>
</dbReference>
<dbReference type="Pfam" id="PF04055">
    <property type="entry name" value="Radical_SAM"/>
    <property type="match status" value="1"/>
</dbReference>
<proteinExistence type="inferred from homology"/>
<evidence type="ECO:0000256" key="4">
    <source>
        <dbReference type="ARBA" id="ARBA00022552"/>
    </source>
</evidence>
<keyword evidence="5 12" id="KW-0489">Methyltransferase</keyword>
<dbReference type="PROSITE" id="PS51918">
    <property type="entry name" value="RADICAL_SAM"/>
    <property type="match status" value="1"/>
</dbReference>
<evidence type="ECO:0000256" key="6">
    <source>
        <dbReference type="ARBA" id="ARBA00022679"/>
    </source>
</evidence>
<keyword evidence="10 12" id="KW-0408">Iron</keyword>
<dbReference type="InterPro" id="IPR007197">
    <property type="entry name" value="rSAM"/>
</dbReference>
<comment type="function">
    <text evidence="12">Specifically methylates position 2 of adenine 2503 in 23S rRNA and position 2 of adenine 37 in tRNAs.</text>
</comment>
<dbReference type="InterPro" id="IPR027492">
    <property type="entry name" value="RNA_MTrfase_RlmN"/>
</dbReference>
<dbReference type="PANTHER" id="PTHR30544:SF5">
    <property type="entry name" value="RADICAL SAM CORE DOMAIN-CONTAINING PROTEIN"/>
    <property type="match status" value="1"/>
</dbReference>
<feature type="binding site" evidence="12">
    <location>
        <begin position="173"/>
        <end position="174"/>
    </location>
    <ligand>
        <name>S-adenosyl-L-methionine</name>
        <dbReference type="ChEBI" id="CHEBI:59789"/>
    </ligand>
</feature>
<dbReference type="InterPro" id="IPR048641">
    <property type="entry name" value="RlmN_N"/>
</dbReference>
<comment type="miscellaneous">
    <text evidence="12">Reaction proceeds by a ping-pong mechanism involving intermediate methylation of a conserved cysteine residue.</text>
</comment>
<evidence type="ECO:0000256" key="9">
    <source>
        <dbReference type="ARBA" id="ARBA00022723"/>
    </source>
</evidence>
<keyword evidence="4 12" id="KW-0698">rRNA processing</keyword>
<comment type="caution">
    <text evidence="12">Lacks conserved residue(s) required for the propagation of feature annotation.</text>
</comment>
<dbReference type="Proteomes" id="UP001597180">
    <property type="component" value="Unassembled WGS sequence"/>
</dbReference>
<feature type="domain" description="Radical SAM core" evidence="13">
    <location>
        <begin position="109"/>
        <end position="343"/>
    </location>
</feature>
<evidence type="ECO:0000256" key="11">
    <source>
        <dbReference type="ARBA" id="ARBA00023014"/>
    </source>
</evidence>
<sequence>MESTNKQEQQLNSKPYVYDLSLEEWQEWVKANGEAAFRAGQIFDWLYVKRVSSFEEMTNLSKTLRDKLTQQFDFVTLTEVAKYQSKDGTVKFLFELTDKNAIETVIMKHSYGNSVCVTTQVGCRVGCTFCASTLTGLKRNLAPGEIIAQVVKAQQLLDATGERVSSIVIMGIGEPFENYDAMMKFLQVMIHPKGLNIGQRHITVSTSGIVPNIYRFADEQTQINLAISIHAPNDKLRSKLMPVNRRFPFADLIEACKYYVAKTGRRITFEYALMGGVNDRPEHAEELAEVLKQFPMAHVNLIPVNFVSERDYVRTPRDDIFTFQRILERNKINATIRREQGSDIAAACGQLRAKHMESGAR</sequence>
<keyword evidence="3 12" id="KW-0963">Cytoplasm</keyword>
<reference evidence="15" key="1">
    <citation type="journal article" date="2019" name="Int. J. Syst. Evol. Microbiol.">
        <title>The Global Catalogue of Microorganisms (GCM) 10K type strain sequencing project: providing services to taxonomists for standard genome sequencing and annotation.</title>
        <authorList>
            <consortium name="The Broad Institute Genomics Platform"/>
            <consortium name="The Broad Institute Genome Sequencing Center for Infectious Disease"/>
            <person name="Wu L."/>
            <person name="Ma J."/>
        </authorList>
    </citation>
    <scope>NUCLEOTIDE SEQUENCE [LARGE SCALE GENOMIC DNA]</scope>
    <source>
        <strain evidence="15">CCUG 53270</strain>
    </source>
</reference>
<dbReference type="PANTHER" id="PTHR30544">
    <property type="entry name" value="23S RRNA METHYLTRANSFERASE"/>
    <property type="match status" value="1"/>
</dbReference>
<evidence type="ECO:0000256" key="7">
    <source>
        <dbReference type="ARBA" id="ARBA00022691"/>
    </source>
</evidence>
<feature type="active site" description="Proton acceptor" evidence="12">
    <location>
        <position position="103"/>
    </location>
</feature>
<dbReference type="Gene3D" id="3.20.20.70">
    <property type="entry name" value="Aldolase class I"/>
    <property type="match status" value="1"/>
</dbReference>
<dbReference type="HAMAP" id="MF_01849">
    <property type="entry name" value="RNA_methyltr_RlmN"/>
    <property type="match status" value="1"/>
</dbReference>
<dbReference type="Pfam" id="PF21016">
    <property type="entry name" value="RlmN_N"/>
    <property type="match status" value="1"/>
</dbReference>
<accession>A0ABW3UVY1</accession>
<name>A0ABW3UVY1_9BACL</name>
<dbReference type="NCBIfam" id="TIGR00048">
    <property type="entry name" value="rRNA_mod_RlmN"/>
    <property type="match status" value="1"/>
</dbReference>
<evidence type="ECO:0000256" key="5">
    <source>
        <dbReference type="ARBA" id="ARBA00022603"/>
    </source>
</evidence>
<dbReference type="InterPro" id="IPR040072">
    <property type="entry name" value="Methyltransferase_A"/>
</dbReference>
<evidence type="ECO:0000313" key="15">
    <source>
        <dbReference type="Proteomes" id="UP001597180"/>
    </source>
</evidence>
<comment type="caution">
    <text evidence="14">The sequence shown here is derived from an EMBL/GenBank/DDBJ whole genome shotgun (WGS) entry which is preliminary data.</text>
</comment>
<organism evidence="14 15">
    <name type="scientific">Paenibacillus vulneris</name>
    <dbReference type="NCBI Taxonomy" id="1133364"/>
    <lineage>
        <taxon>Bacteria</taxon>
        <taxon>Bacillati</taxon>
        <taxon>Bacillota</taxon>
        <taxon>Bacilli</taxon>
        <taxon>Bacillales</taxon>
        <taxon>Paenibacillaceae</taxon>
        <taxon>Paenibacillus</taxon>
    </lineage>
</organism>
<comment type="catalytic activity">
    <reaction evidence="12">
        <text>adenosine(2503) in 23S rRNA + 2 reduced [2Fe-2S]-[ferredoxin] + 2 S-adenosyl-L-methionine = 2-methyladenosine(2503) in 23S rRNA + 5'-deoxyadenosine + L-methionine + 2 oxidized [2Fe-2S]-[ferredoxin] + S-adenosyl-L-homocysteine</text>
        <dbReference type="Rhea" id="RHEA:42916"/>
        <dbReference type="Rhea" id="RHEA-COMP:10000"/>
        <dbReference type="Rhea" id="RHEA-COMP:10001"/>
        <dbReference type="Rhea" id="RHEA-COMP:10152"/>
        <dbReference type="Rhea" id="RHEA-COMP:10282"/>
        <dbReference type="ChEBI" id="CHEBI:17319"/>
        <dbReference type="ChEBI" id="CHEBI:33737"/>
        <dbReference type="ChEBI" id="CHEBI:33738"/>
        <dbReference type="ChEBI" id="CHEBI:57844"/>
        <dbReference type="ChEBI" id="CHEBI:57856"/>
        <dbReference type="ChEBI" id="CHEBI:59789"/>
        <dbReference type="ChEBI" id="CHEBI:74411"/>
        <dbReference type="ChEBI" id="CHEBI:74497"/>
        <dbReference type="EC" id="2.1.1.192"/>
    </reaction>
</comment>
<keyword evidence="8 12" id="KW-0819">tRNA processing</keyword>
<feature type="binding site" evidence="12">
    <location>
        <position position="123"/>
    </location>
    <ligand>
        <name>[4Fe-4S] cluster</name>
        <dbReference type="ChEBI" id="CHEBI:49883"/>
        <note>4Fe-4S-S-AdoMet</note>
    </ligand>
</feature>
<dbReference type="GO" id="GO:0032259">
    <property type="term" value="P:methylation"/>
    <property type="evidence" value="ECO:0007669"/>
    <property type="project" value="UniProtKB-KW"/>
</dbReference>
<dbReference type="RefSeq" id="WP_079910331.1">
    <property type="nucleotide sequence ID" value="NZ_BAABJG010000044.1"/>
</dbReference>
<keyword evidence="6 12" id="KW-0808">Transferase</keyword>
<gene>
    <name evidence="12 14" type="primary">rlmN</name>
    <name evidence="14" type="ORF">ACFQ4B_33970</name>
</gene>
<keyword evidence="11 12" id="KW-0411">Iron-sulfur</keyword>
<dbReference type="InterPro" id="IPR004383">
    <property type="entry name" value="rRNA_lsu_MTrfase_RlmN/Cfr"/>
</dbReference>
<dbReference type="SFLD" id="SFLDS00029">
    <property type="entry name" value="Radical_SAM"/>
    <property type="match status" value="1"/>
</dbReference>
<evidence type="ECO:0000259" key="13">
    <source>
        <dbReference type="PROSITE" id="PS51918"/>
    </source>
</evidence>
<dbReference type="SUPFAM" id="SSF102114">
    <property type="entry name" value="Radical SAM enzymes"/>
    <property type="match status" value="1"/>
</dbReference>
<keyword evidence="9 12" id="KW-0479">Metal-binding</keyword>
<evidence type="ECO:0000256" key="1">
    <source>
        <dbReference type="ARBA" id="ARBA00004496"/>
    </source>
</evidence>
<protein>
    <recommendedName>
        <fullName evidence="12">Probable dual-specificity RNA methyltransferase RlmN</fullName>
        <ecNumber evidence="12">2.1.1.192</ecNumber>
    </recommendedName>
    <alternativeName>
        <fullName evidence="12">23S rRNA (adenine(2503)-C(2))-methyltransferase</fullName>
    </alternativeName>
    <alternativeName>
        <fullName evidence="12">23S rRNA m2A2503 methyltransferase</fullName>
    </alternativeName>
    <alternativeName>
        <fullName evidence="12">Ribosomal RNA large subunit methyltransferase N</fullName>
    </alternativeName>
    <alternativeName>
        <fullName evidence="12">tRNA (adenine(37)-C(2))-methyltransferase</fullName>
    </alternativeName>
    <alternativeName>
        <fullName evidence="12">tRNA m2A37 methyltransferase</fullName>
    </alternativeName>
</protein>
<dbReference type="EC" id="2.1.1.192" evidence="12"/>
<evidence type="ECO:0000256" key="10">
    <source>
        <dbReference type="ARBA" id="ARBA00023004"/>
    </source>
</evidence>
<comment type="catalytic activity">
    <reaction evidence="12">
        <text>adenosine(37) in tRNA + 2 reduced [2Fe-2S]-[ferredoxin] + 2 S-adenosyl-L-methionine = 2-methyladenosine(37) in tRNA + 5'-deoxyadenosine + L-methionine + 2 oxidized [2Fe-2S]-[ferredoxin] + S-adenosyl-L-homocysteine</text>
        <dbReference type="Rhea" id="RHEA:43332"/>
        <dbReference type="Rhea" id="RHEA-COMP:10000"/>
        <dbReference type="Rhea" id="RHEA-COMP:10001"/>
        <dbReference type="Rhea" id="RHEA-COMP:10162"/>
        <dbReference type="Rhea" id="RHEA-COMP:10485"/>
        <dbReference type="ChEBI" id="CHEBI:17319"/>
        <dbReference type="ChEBI" id="CHEBI:33737"/>
        <dbReference type="ChEBI" id="CHEBI:33738"/>
        <dbReference type="ChEBI" id="CHEBI:57844"/>
        <dbReference type="ChEBI" id="CHEBI:57856"/>
        <dbReference type="ChEBI" id="CHEBI:59789"/>
        <dbReference type="ChEBI" id="CHEBI:74411"/>
        <dbReference type="ChEBI" id="CHEBI:74497"/>
        <dbReference type="EC" id="2.1.1.192"/>
    </reaction>
</comment>
<dbReference type="PIRSF" id="PIRSF006004">
    <property type="entry name" value="CHP00048"/>
    <property type="match status" value="1"/>
</dbReference>
<comment type="similarity">
    <text evidence="12">Belongs to the radical SAM superfamily. RlmN family.</text>
</comment>
<feature type="binding site" evidence="12">
    <location>
        <position position="205"/>
    </location>
    <ligand>
        <name>S-adenosyl-L-methionine</name>
        <dbReference type="ChEBI" id="CHEBI:59789"/>
    </ligand>
</feature>
<evidence type="ECO:0000313" key="14">
    <source>
        <dbReference type="EMBL" id="MFD1225098.1"/>
    </source>
</evidence>
<feature type="binding site" evidence="12">
    <location>
        <position position="127"/>
    </location>
    <ligand>
        <name>[4Fe-4S] cluster</name>
        <dbReference type="ChEBI" id="CHEBI:49883"/>
        <note>4Fe-4S-S-AdoMet</note>
    </ligand>
</feature>